<keyword evidence="5" id="KW-0539">Nucleus</keyword>
<dbReference type="PANTHER" id="PTHR24393:SF34">
    <property type="entry name" value="PR_SET DOMAIN 13"/>
    <property type="match status" value="1"/>
</dbReference>
<dbReference type="Proteomes" id="UP001235939">
    <property type="component" value="Chromosome 18"/>
</dbReference>
<keyword evidence="10" id="KW-1185">Reference proteome</keyword>
<keyword evidence="7" id="KW-0547">Nucleotide-binding</keyword>
<evidence type="ECO:0000256" key="3">
    <source>
        <dbReference type="ARBA" id="ARBA00022771"/>
    </source>
</evidence>
<comment type="cofactor">
    <cofactor evidence="7">
        <name>Mg(2+)</name>
        <dbReference type="ChEBI" id="CHEBI:18420"/>
    </cofactor>
</comment>
<accession>A0ABY6LGF8</accession>
<dbReference type="Gene3D" id="3.30.160.60">
    <property type="entry name" value="Classic Zinc Finger"/>
    <property type="match status" value="2"/>
</dbReference>
<dbReference type="Pfam" id="PF05970">
    <property type="entry name" value="PIF1"/>
    <property type="match status" value="1"/>
</dbReference>
<keyword evidence="7" id="KW-0234">DNA repair</keyword>
<keyword evidence="7" id="KW-0067">ATP-binding</keyword>
<evidence type="ECO:0000256" key="7">
    <source>
        <dbReference type="RuleBase" id="RU363044"/>
    </source>
</evidence>
<keyword evidence="7" id="KW-0227">DNA damage</keyword>
<protein>
    <recommendedName>
        <fullName evidence="7">ATP-dependent DNA helicase</fullName>
        <ecNumber evidence="7">5.6.2.3</ecNumber>
    </recommendedName>
</protein>
<evidence type="ECO:0000256" key="2">
    <source>
        <dbReference type="ARBA" id="ARBA00022737"/>
    </source>
</evidence>
<dbReference type="PANTHER" id="PTHR24393">
    <property type="entry name" value="ZINC FINGER PROTEIN"/>
    <property type="match status" value="1"/>
</dbReference>
<sequence>MRQKRLKYDEFFKVHVEETTEEKTYECLHCNYATPHRSSIVQHTTVHTGVKPFVCPHCDYKSSQKANLETRETGKYLAECGTCLLIGRDVKVAIASSGIAATLLDGGRTAHSALKLPLNMQMTRYYFVLIYA</sequence>
<name>A0ABY6LGF8_9ARAC</name>
<evidence type="ECO:0000256" key="1">
    <source>
        <dbReference type="ARBA" id="ARBA00022723"/>
    </source>
</evidence>
<evidence type="ECO:0000313" key="10">
    <source>
        <dbReference type="Proteomes" id="UP001235939"/>
    </source>
</evidence>
<dbReference type="SUPFAM" id="SSF57667">
    <property type="entry name" value="beta-beta-alpha zinc fingers"/>
    <property type="match status" value="1"/>
</dbReference>
<keyword evidence="3 6" id="KW-0863">Zinc-finger</keyword>
<dbReference type="EC" id="5.6.2.3" evidence="7"/>
<keyword evidence="7" id="KW-0378">Hydrolase</keyword>
<dbReference type="PROSITE" id="PS50157">
    <property type="entry name" value="ZINC_FINGER_C2H2_2"/>
    <property type="match status" value="1"/>
</dbReference>
<proteinExistence type="inferred from homology"/>
<evidence type="ECO:0000259" key="8">
    <source>
        <dbReference type="PROSITE" id="PS50157"/>
    </source>
</evidence>
<reference evidence="9 10" key="1">
    <citation type="submission" date="2022-01" db="EMBL/GenBank/DDBJ databases">
        <title>A chromosomal length assembly of Cordylochernes scorpioides.</title>
        <authorList>
            <person name="Zeh D."/>
            <person name="Zeh J."/>
        </authorList>
    </citation>
    <scope>NUCLEOTIDE SEQUENCE [LARGE SCALE GENOMIC DNA]</scope>
    <source>
        <strain evidence="9">IN4F17</strain>
        <tissue evidence="9">Whole Body</tissue>
    </source>
</reference>
<comment type="similarity">
    <text evidence="7">Belongs to the helicase family.</text>
</comment>
<keyword evidence="2" id="KW-0677">Repeat</keyword>
<comment type="catalytic activity">
    <reaction evidence="7">
        <text>ATP + H2O = ADP + phosphate + H(+)</text>
        <dbReference type="Rhea" id="RHEA:13065"/>
        <dbReference type="ChEBI" id="CHEBI:15377"/>
        <dbReference type="ChEBI" id="CHEBI:15378"/>
        <dbReference type="ChEBI" id="CHEBI:30616"/>
        <dbReference type="ChEBI" id="CHEBI:43474"/>
        <dbReference type="ChEBI" id="CHEBI:456216"/>
        <dbReference type="EC" id="5.6.2.3"/>
    </reaction>
</comment>
<dbReference type="InterPro" id="IPR013087">
    <property type="entry name" value="Znf_C2H2_type"/>
</dbReference>
<feature type="domain" description="C2H2-type" evidence="8">
    <location>
        <begin position="25"/>
        <end position="52"/>
    </location>
</feature>
<keyword evidence="1" id="KW-0479">Metal-binding</keyword>
<keyword evidence="7" id="KW-0233">DNA recombination</keyword>
<dbReference type="InterPro" id="IPR036236">
    <property type="entry name" value="Znf_C2H2_sf"/>
</dbReference>
<dbReference type="EMBL" id="CP092880">
    <property type="protein sequence ID" value="UYV80253.1"/>
    <property type="molecule type" value="Genomic_DNA"/>
</dbReference>
<keyword evidence="4" id="KW-0862">Zinc</keyword>
<evidence type="ECO:0000256" key="5">
    <source>
        <dbReference type="ARBA" id="ARBA00023242"/>
    </source>
</evidence>
<keyword evidence="7" id="KW-0347">Helicase</keyword>
<evidence type="ECO:0000256" key="6">
    <source>
        <dbReference type="PROSITE-ProRule" id="PRU00042"/>
    </source>
</evidence>
<evidence type="ECO:0000313" key="9">
    <source>
        <dbReference type="EMBL" id="UYV80253.1"/>
    </source>
</evidence>
<dbReference type="InterPro" id="IPR010285">
    <property type="entry name" value="DNA_helicase_pif1-like_DEAD"/>
</dbReference>
<organism evidence="9 10">
    <name type="scientific">Cordylochernes scorpioides</name>
    <dbReference type="NCBI Taxonomy" id="51811"/>
    <lineage>
        <taxon>Eukaryota</taxon>
        <taxon>Metazoa</taxon>
        <taxon>Ecdysozoa</taxon>
        <taxon>Arthropoda</taxon>
        <taxon>Chelicerata</taxon>
        <taxon>Arachnida</taxon>
        <taxon>Pseudoscorpiones</taxon>
        <taxon>Cheliferoidea</taxon>
        <taxon>Chernetidae</taxon>
        <taxon>Cordylochernes</taxon>
    </lineage>
</organism>
<gene>
    <name evidence="9" type="ORF">LAZ67_18002165</name>
</gene>
<evidence type="ECO:0000256" key="4">
    <source>
        <dbReference type="ARBA" id="ARBA00022833"/>
    </source>
</evidence>